<evidence type="ECO:0000313" key="5">
    <source>
        <dbReference type="EMBL" id="MBB4448888.1"/>
    </source>
</evidence>
<evidence type="ECO:0000256" key="2">
    <source>
        <dbReference type="SAM" id="SignalP"/>
    </source>
</evidence>
<protein>
    <submittedName>
        <fullName evidence="3">Uncharacterized protein</fullName>
    </submittedName>
</protein>
<evidence type="ECO:0000313" key="6">
    <source>
        <dbReference type="Proteomes" id="UP000520770"/>
    </source>
</evidence>
<dbReference type="RefSeq" id="WP_394353689.1">
    <property type="nucleotide sequence ID" value="NZ_JACIGW010000008.1"/>
</dbReference>
<feature type="region of interest" description="Disordered" evidence="1">
    <location>
        <begin position="55"/>
        <end position="147"/>
    </location>
</feature>
<reference evidence="6 7" key="1">
    <citation type="submission" date="2020-08" db="EMBL/GenBank/DDBJ databases">
        <title>Genomic Encyclopedia of Type Strains, Phase IV (KMG-V): Genome sequencing to study the core and pangenomes of soil and plant-associated prokaryotes.</title>
        <authorList>
            <person name="Whitman W."/>
        </authorList>
    </citation>
    <scope>NUCLEOTIDE SEQUENCE [LARGE SCALE GENOMIC DNA]</scope>
    <source>
        <strain evidence="4 7">SEMIA 444</strain>
        <strain evidence="3 6">SEMIA 448</strain>
        <strain evidence="5 8">SEMIA 452</strain>
    </source>
</reference>
<dbReference type="Proteomes" id="UP000520770">
    <property type="component" value="Unassembled WGS sequence"/>
</dbReference>
<sequence length="147" mass="14673">MPKMITMGVIALLASVFSTPVLAQDCSAAGTVGSAGSAAAGGTSASTVGTAGACQTDGGTTASIGSGSSAAAVDGKSKSQTKVNENPKQLRAQSRAQAMDKGTFSKSQTKTRVKGDELQSRTRSMSHVPGEKPVKSTTDSNVVLPQP</sequence>
<dbReference type="EMBL" id="JACIGY010000009">
    <property type="protein sequence ID" value="MBB4414272.1"/>
    <property type="molecule type" value="Genomic_DNA"/>
</dbReference>
<evidence type="ECO:0000313" key="8">
    <source>
        <dbReference type="Proteomes" id="UP000576087"/>
    </source>
</evidence>
<dbReference type="Proteomes" id="UP000524535">
    <property type="component" value="Unassembled WGS sequence"/>
</dbReference>
<evidence type="ECO:0000256" key="1">
    <source>
        <dbReference type="SAM" id="MobiDB-lite"/>
    </source>
</evidence>
<gene>
    <name evidence="4" type="ORF">GGE31_004814</name>
    <name evidence="3" type="ORF">GGE33_004930</name>
    <name evidence="5" type="ORF">GGE35_004738</name>
</gene>
<name>A0A7W6WS61_9HYPH</name>
<organism evidence="3 6">
    <name type="scientific">Aliirhizobium cellulosilyticum</name>
    <dbReference type="NCBI Taxonomy" id="393664"/>
    <lineage>
        <taxon>Bacteria</taxon>
        <taxon>Pseudomonadati</taxon>
        <taxon>Pseudomonadota</taxon>
        <taxon>Alphaproteobacteria</taxon>
        <taxon>Hyphomicrobiales</taxon>
        <taxon>Rhizobiaceae</taxon>
        <taxon>Aliirhizobium</taxon>
    </lineage>
</organism>
<evidence type="ECO:0000313" key="7">
    <source>
        <dbReference type="Proteomes" id="UP000524535"/>
    </source>
</evidence>
<accession>A0A7W6WS61</accession>
<dbReference type="EMBL" id="JACIHM010000009">
    <property type="protein sequence ID" value="MBB4448888.1"/>
    <property type="molecule type" value="Genomic_DNA"/>
</dbReference>
<comment type="caution">
    <text evidence="3">The sequence shown here is derived from an EMBL/GenBank/DDBJ whole genome shotgun (WGS) entry which is preliminary data.</text>
</comment>
<dbReference type="AlphaFoldDB" id="A0A7W6WS61"/>
<feature type="compositionally biased region" description="Polar residues" evidence="1">
    <location>
        <begin position="78"/>
        <end position="96"/>
    </location>
</feature>
<dbReference type="Proteomes" id="UP000576087">
    <property type="component" value="Unassembled WGS sequence"/>
</dbReference>
<keyword evidence="7" id="KW-1185">Reference proteome</keyword>
<feature type="compositionally biased region" description="Polar residues" evidence="1">
    <location>
        <begin position="135"/>
        <end position="147"/>
    </location>
</feature>
<dbReference type="EMBL" id="JACIGW010000008">
    <property type="protein sequence ID" value="MBB4351152.1"/>
    <property type="molecule type" value="Genomic_DNA"/>
</dbReference>
<evidence type="ECO:0000313" key="3">
    <source>
        <dbReference type="EMBL" id="MBB4351152.1"/>
    </source>
</evidence>
<feature type="signal peptide" evidence="2">
    <location>
        <begin position="1"/>
        <end position="23"/>
    </location>
</feature>
<feature type="chain" id="PRO_5036214442" evidence="2">
    <location>
        <begin position="24"/>
        <end position="147"/>
    </location>
</feature>
<proteinExistence type="predicted"/>
<evidence type="ECO:0000313" key="4">
    <source>
        <dbReference type="EMBL" id="MBB4414272.1"/>
    </source>
</evidence>
<keyword evidence="2" id="KW-0732">Signal</keyword>
<feature type="compositionally biased region" description="Low complexity" evidence="1">
    <location>
        <begin position="55"/>
        <end position="72"/>
    </location>
</feature>